<feature type="transmembrane region" description="Helical" evidence="1">
    <location>
        <begin position="96"/>
        <end position="115"/>
    </location>
</feature>
<dbReference type="Proteomes" id="UP001500141">
    <property type="component" value="Unassembled WGS sequence"/>
</dbReference>
<keyword evidence="3" id="KW-1185">Reference proteome</keyword>
<proteinExistence type="predicted"/>
<feature type="transmembrane region" description="Helical" evidence="1">
    <location>
        <begin position="44"/>
        <end position="62"/>
    </location>
</feature>
<comment type="caution">
    <text evidence="2">The sequence shown here is derived from an EMBL/GenBank/DDBJ whole genome shotgun (WGS) entry which is preliminary data.</text>
</comment>
<evidence type="ECO:0000313" key="3">
    <source>
        <dbReference type="Proteomes" id="UP001500141"/>
    </source>
</evidence>
<dbReference type="RefSeq" id="WP_264542732.1">
    <property type="nucleotide sequence ID" value="NZ_BAABIP010000005.1"/>
</dbReference>
<dbReference type="EMBL" id="BAABIP010000005">
    <property type="protein sequence ID" value="GAA4758082.1"/>
    <property type="molecule type" value="Genomic_DNA"/>
</dbReference>
<gene>
    <name evidence="2" type="ORF">GCM10023230_02550</name>
</gene>
<feature type="transmembrane region" description="Helical" evidence="1">
    <location>
        <begin position="69"/>
        <end position="90"/>
    </location>
</feature>
<organism evidence="2 3">
    <name type="scientific">Flavobacterium hankyongi</name>
    <dbReference type="NCBI Taxonomy" id="1176532"/>
    <lineage>
        <taxon>Bacteria</taxon>
        <taxon>Pseudomonadati</taxon>
        <taxon>Bacteroidota</taxon>
        <taxon>Flavobacteriia</taxon>
        <taxon>Flavobacteriales</taxon>
        <taxon>Flavobacteriaceae</taxon>
        <taxon>Flavobacterium</taxon>
    </lineage>
</organism>
<sequence>MKIINLQLILKIALAIILLQTLFFKFTASSESVYIFSKLNAEPYGRIGSGIIELFASFLLFFRKTQFYASLAVLGTMLGAIVSHLTILGIEIMNDGGTLFLLACVCFFISSYLVFRYKNDFINDLKTIKQIN</sequence>
<keyword evidence="1" id="KW-0472">Membrane</keyword>
<keyword evidence="1" id="KW-0812">Transmembrane</keyword>
<reference evidence="3" key="1">
    <citation type="journal article" date="2019" name="Int. J. Syst. Evol. Microbiol.">
        <title>The Global Catalogue of Microorganisms (GCM) 10K type strain sequencing project: providing services to taxonomists for standard genome sequencing and annotation.</title>
        <authorList>
            <consortium name="The Broad Institute Genomics Platform"/>
            <consortium name="The Broad Institute Genome Sequencing Center for Infectious Disease"/>
            <person name="Wu L."/>
            <person name="Ma J."/>
        </authorList>
    </citation>
    <scope>NUCLEOTIDE SEQUENCE [LARGE SCALE GENOMIC DNA]</scope>
    <source>
        <strain evidence="3">JCM 18198</strain>
    </source>
</reference>
<protein>
    <submittedName>
        <fullName evidence="2">DoxX family protein</fullName>
    </submittedName>
</protein>
<keyword evidence="1" id="KW-1133">Transmembrane helix</keyword>
<name>A0ABP8ZJ03_9FLAO</name>
<evidence type="ECO:0000256" key="1">
    <source>
        <dbReference type="SAM" id="Phobius"/>
    </source>
</evidence>
<accession>A0ABP8ZJ03</accession>
<evidence type="ECO:0000313" key="2">
    <source>
        <dbReference type="EMBL" id="GAA4758082.1"/>
    </source>
</evidence>